<proteinExistence type="predicted"/>
<reference evidence="1 2" key="1">
    <citation type="submission" date="2018-08" db="EMBL/GenBank/DDBJ databases">
        <title>Genome and evolution of the arbuscular mycorrhizal fungus Diversispora epigaea (formerly Glomus versiforme) and its bacterial endosymbionts.</title>
        <authorList>
            <person name="Sun X."/>
            <person name="Fei Z."/>
            <person name="Harrison M."/>
        </authorList>
    </citation>
    <scope>NUCLEOTIDE SEQUENCE [LARGE SCALE GENOMIC DNA]</scope>
    <source>
        <strain evidence="1 2">IT104</strain>
    </source>
</reference>
<protein>
    <submittedName>
        <fullName evidence="1">Uncharacterized protein</fullName>
    </submittedName>
</protein>
<dbReference type="AlphaFoldDB" id="A0A397J8P1"/>
<name>A0A397J8P1_9GLOM</name>
<dbReference type="Proteomes" id="UP000266861">
    <property type="component" value="Unassembled WGS sequence"/>
</dbReference>
<sequence>MTLFRMIYTNKKKLKIDYLIIYYLSYLFKPIPNREYYFSRYYFSSRGYVFHRYRQFNGGIDNISNISSAITVKLTLEVFFFNIESAYANANKI</sequence>
<evidence type="ECO:0000313" key="1">
    <source>
        <dbReference type="EMBL" id="RHZ84411.1"/>
    </source>
</evidence>
<organism evidence="1 2">
    <name type="scientific">Diversispora epigaea</name>
    <dbReference type="NCBI Taxonomy" id="1348612"/>
    <lineage>
        <taxon>Eukaryota</taxon>
        <taxon>Fungi</taxon>
        <taxon>Fungi incertae sedis</taxon>
        <taxon>Mucoromycota</taxon>
        <taxon>Glomeromycotina</taxon>
        <taxon>Glomeromycetes</taxon>
        <taxon>Diversisporales</taxon>
        <taxon>Diversisporaceae</taxon>
        <taxon>Diversispora</taxon>
    </lineage>
</organism>
<dbReference type="EMBL" id="PQFF01000078">
    <property type="protein sequence ID" value="RHZ84411.1"/>
    <property type="molecule type" value="Genomic_DNA"/>
</dbReference>
<accession>A0A397J8P1</accession>
<evidence type="ECO:0000313" key="2">
    <source>
        <dbReference type="Proteomes" id="UP000266861"/>
    </source>
</evidence>
<gene>
    <name evidence="1" type="ORF">Glove_82g50</name>
</gene>
<keyword evidence="2" id="KW-1185">Reference proteome</keyword>
<comment type="caution">
    <text evidence="1">The sequence shown here is derived from an EMBL/GenBank/DDBJ whole genome shotgun (WGS) entry which is preliminary data.</text>
</comment>